<dbReference type="AlphaFoldDB" id="A0AAW2LTX0"/>
<dbReference type="EMBL" id="JACGWJ010000024">
    <property type="protein sequence ID" value="KAL0321221.1"/>
    <property type="molecule type" value="Genomic_DNA"/>
</dbReference>
<accession>A0AAW2LTX0</accession>
<organism evidence="1">
    <name type="scientific">Sesamum radiatum</name>
    <name type="common">Black benniseed</name>
    <dbReference type="NCBI Taxonomy" id="300843"/>
    <lineage>
        <taxon>Eukaryota</taxon>
        <taxon>Viridiplantae</taxon>
        <taxon>Streptophyta</taxon>
        <taxon>Embryophyta</taxon>
        <taxon>Tracheophyta</taxon>
        <taxon>Spermatophyta</taxon>
        <taxon>Magnoliopsida</taxon>
        <taxon>eudicotyledons</taxon>
        <taxon>Gunneridae</taxon>
        <taxon>Pentapetalae</taxon>
        <taxon>asterids</taxon>
        <taxon>lamiids</taxon>
        <taxon>Lamiales</taxon>
        <taxon>Pedaliaceae</taxon>
        <taxon>Sesamum</taxon>
    </lineage>
</organism>
<proteinExistence type="predicted"/>
<comment type="caution">
    <text evidence="1">The sequence shown here is derived from an EMBL/GenBank/DDBJ whole genome shotgun (WGS) entry which is preliminary data.</text>
</comment>
<gene>
    <name evidence="1" type="ORF">Sradi_5383600</name>
</gene>
<sequence length="55" mass="5960">MKNYKEIICKVRQFGIGGFGLPITAVIRSDISAGEDDETAAPRVPYFPGVCGSQR</sequence>
<reference evidence="1" key="2">
    <citation type="journal article" date="2024" name="Plant">
        <title>Genomic evolution and insights into agronomic trait innovations of Sesamum species.</title>
        <authorList>
            <person name="Miao H."/>
            <person name="Wang L."/>
            <person name="Qu L."/>
            <person name="Liu H."/>
            <person name="Sun Y."/>
            <person name="Le M."/>
            <person name="Wang Q."/>
            <person name="Wei S."/>
            <person name="Zheng Y."/>
            <person name="Lin W."/>
            <person name="Duan Y."/>
            <person name="Cao H."/>
            <person name="Xiong S."/>
            <person name="Wang X."/>
            <person name="Wei L."/>
            <person name="Li C."/>
            <person name="Ma Q."/>
            <person name="Ju M."/>
            <person name="Zhao R."/>
            <person name="Li G."/>
            <person name="Mu C."/>
            <person name="Tian Q."/>
            <person name="Mei H."/>
            <person name="Zhang T."/>
            <person name="Gao T."/>
            <person name="Zhang H."/>
        </authorList>
    </citation>
    <scope>NUCLEOTIDE SEQUENCE</scope>
    <source>
        <strain evidence="1">G02</strain>
    </source>
</reference>
<name>A0AAW2LTX0_SESRA</name>
<reference evidence="1" key="1">
    <citation type="submission" date="2020-06" db="EMBL/GenBank/DDBJ databases">
        <authorList>
            <person name="Li T."/>
            <person name="Hu X."/>
            <person name="Zhang T."/>
            <person name="Song X."/>
            <person name="Zhang H."/>
            <person name="Dai N."/>
            <person name="Sheng W."/>
            <person name="Hou X."/>
            <person name="Wei L."/>
        </authorList>
    </citation>
    <scope>NUCLEOTIDE SEQUENCE</scope>
    <source>
        <strain evidence="1">G02</strain>
        <tissue evidence="1">Leaf</tissue>
    </source>
</reference>
<protein>
    <submittedName>
        <fullName evidence="1">Uncharacterized protein</fullName>
    </submittedName>
</protein>
<evidence type="ECO:0000313" key="1">
    <source>
        <dbReference type="EMBL" id="KAL0321221.1"/>
    </source>
</evidence>